<evidence type="ECO:0000256" key="1">
    <source>
        <dbReference type="PROSITE-ProRule" id="PRU00042"/>
    </source>
</evidence>
<dbReference type="PROSITE" id="PS50157">
    <property type="entry name" value="ZINC_FINGER_C2H2_2"/>
    <property type="match status" value="1"/>
</dbReference>
<feature type="domain" description="C2H2-type" evidence="3">
    <location>
        <begin position="58"/>
        <end position="85"/>
    </location>
</feature>
<gene>
    <name evidence="4" type="ORF">PG996_015050</name>
</gene>
<keyword evidence="1" id="KW-0863">Zinc-finger</keyword>
<proteinExistence type="predicted"/>
<accession>A0ABR1TM62</accession>
<name>A0ABR1TM62_9PEZI</name>
<dbReference type="Proteomes" id="UP001446871">
    <property type="component" value="Unassembled WGS sequence"/>
</dbReference>
<comment type="caution">
    <text evidence="4">The sequence shown here is derived from an EMBL/GenBank/DDBJ whole genome shotgun (WGS) entry which is preliminary data.</text>
</comment>
<organism evidence="4 5">
    <name type="scientific">Apiospora saccharicola</name>
    <dbReference type="NCBI Taxonomy" id="335842"/>
    <lineage>
        <taxon>Eukaryota</taxon>
        <taxon>Fungi</taxon>
        <taxon>Dikarya</taxon>
        <taxon>Ascomycota</taxon>
        <taxon>Pezizomycotina</taxon>
        <taxon>Sordariomycetes</taxon>
        <taxon>Xylariomycetidae</taxon>
        <taxon>Amphisphaeriales</taxon>
        <taxon>Apiosporaceae</taxon>
        <taxon>Apiospora</taxon>
    </lineage>
</organism>
<keyword evidence="5" id="KW-1185">Reference proteome</keyword>
<feature type="region of interest" description="Disordered" evidence="2">
    <location>
        <begin position="167"/>
        <end position="187"/>
    </location>
</feature>
<dbReference type="PROSITE" id="PS00028">
    <property type="entry name" value="ZINC_FINGER_C2H2_1"/>
    <property type="match status" value="1"/>
</dbReference>
<reference evidence="4 5" key="1">
    <citation type="submission" date="2023-01" db="EMBL/GenBank/DDBJ databases">
        <title>Analysis of 21 Apiospora genomes using comparative genomics revels a genus with tremendous synthesis potential of carbohydrate active enzymes and secondary metabolites.</title>
        <authorList>
            <person name="Sorensen T."/>
        </authorList>
    </citation>
    <scope>NUCLEOTIDE SEQUENCE [LARGE SCALE GENOMIC DNA]</scope>
    <source>
        <strain evidence="4 5">CBS 83171</strain>
    </source>
</reference>
<dbReference type="Gene3D" id="3.30.160.60">
    <property type="entry name" value="Classic Zinc Finger"/>
    <property type="match status" value="1"/>
</dbReference>
<sequence length="235" mass="26714">MFLKYGVQRKSNFVILFSRRVMTNISPEANLTRQPSPAPDDHCCDFGKIPAEMASNQLACTGCSLTFPKEQHLERHLKMDPHNVPLKCPFPDKSCGKVYTKYSVMLNHLRKDVQDHKGMGLDEIHKLAASQGDEEANDAPTPNKWILWMYRTARRAKLGKPARSYSLRNKRRENNGQSDQVDNIHERDGGNDAAVIAKPNLTHQATEVVVEEDLIDLSSEGHGGYESEPEEWWMR</sequence>
<keyword evidence="1" id="KW-0862">Zinc</keyword>
<dbReference type="EMBL" id="JAQQWM010000009">
    <property type="protein sequence ID" value="KAK8046986.1"/>
    <property type="molecule type" value="Genomic_DNA"/>
</dbReference>
<evidence type="ECO:0000256" key="2">
    <source>
        <dbReference type="SAM" id="MobiDB-lite"/>
    </source>
</evidence>
<keyword evidence="1" id="KW-0479">Metal-binding</keyword>
<evidence type="ECO:0000259" key="3">
    <source>
        <dbReference type="PROSITE" id="PS50157"/>
    </source>
</evidence>
<dbReference type="InterPro" id="IPR013087">
    <property type="entry name" value="Znf_C2H2_type"/>
</dbReference>
<evidence type="ECO:0000313" key="4">
    <source>
        <dbReference type="EMBL" id="KAK8046986.1"/>
    </source>
</evidence>
<protein>
    <recommendedName>
        <fullName evidence="3">C2H2-type domain-containing protein</fullName>
    </recommendedName>
</protein>
<evidence type="ECO:0000313" key="5">
    <source>
        <dbReference type="Proteomes" id="UP001446871"/>
    </source>
</evidence>